<organism evidence="3">
    <name type="scientific">marine metagenome</name>
    <dbReference type="NCBI Taxonomy" id="408172"/>
    <lineage>
        <taxon>unclassified sequences</taxon>
        <taxon>metagenomes</taxon>
        <taxon>ecological metagenomes</taxon>
    </lineage>
</organism>
<dbReference type="SUPFAM" id="SSF52172">
    <property type="entry name" value="CheY-like"/>
    <property type="match status" value="1"/>
</dbReference>
<feature type="non-terminal residue" evidence="3">
    <location>
        <position position="79"/>
    </location>
</feature>
<feature type="domain" description="Response regulatory" evidence="2">
    <location>
        <begin position="3"/>
        <end position="79"/>
    </location>
</feature>
<proteinExistence type="predicted"/>
<dbReference type="Gene3D" id="3.40.50.2300">
    <property type="match status" value="1"/>
</dbReference>
<evidence type="ECO:0000313" key="3">
    <source>
        <dbReference type="EMBL" id="SVE63336.1"/>
    </source>
</evidence>
<dbReference type="AlphaFoldDB" id="A0A383F2K3"/>
<dbReference type="InterPro" id="IPR050595">
    <property type="entry name" value="Bact_response_regulator"/>
</dbReference>
<dbReference type="PANTHER" id="PTHR44591">
    <property type="entry name" value="STRESS RESPONSE REGULATOR PROTEIN 1"/>
    <property type="match status" value="1"/>
</dbReference>
<name>A0A383F2K3_9ZZZZ</name>
<sequence>MPNIALVDDETNILTSVSIALESEGFTVDTYVNGEEALIGLENKHYDLGLFDIKMPRMNGSELLMKVRASKNTSLQKMP</sequence>
<dbReference type="PROSITE" id="PS50110">
    <property type="entry name" value="RESPONSE_REGULATORY"/>
    <property type="match status" value="1"/>
</dbReference>
<keyword evidence="1" id="KW-0597">Phosphoprotein</keyword>
<gene>
    <name evidence="3" type="ORF">METZ01_LOCUS516190</name>
</gene>
<dbReference type="EMBL" id="UINC01230985">
    <property type="protein sequence ID" value="SVE63336.1"/>
    <property type="molecule type" value="Genomic_DNA"/>
</dbReference>
<dbReference type="InterPro" id="IPR001789">
    <property type="entry name" value="Sig_transdc_resp-reg_receiver"/>
</dbReference>
<dbReference type="GO" id="GO:0000160">
    <property type="term" value="P:phosphorelay signal transduction system"/>
    <property type="evidence" value="ECO:0007669"/>
    <property type="project" value="InterPro"/>
</dbReference>
<evidence type="ECO:0000256" key="1">
    <source>
        <dbReference type="ARBA" id="ARBA00022553"/>
    </source>
</evidence>
<reference evidence="3" key="1">
    <citation type="submission" date="2018-05" db="EMBL/GenBank/DDBJ databases">
        <authorList>
            <person name="Lanie J.A."/>
            <person name="Ng W.-L."/>
            <person name="Kazmierczak K.M."/>
            <person name="Andrzejewski T.M."/>
            <person name="Davidsen T.M."/>
            <person name="Wayne K.J."/>
            <person name="Tettelin H."/>
            <person name="Glass J.I."/>
            <person name="Rusch D."/>
            <person name="Podicherti R."/>
            <person name="Tsui H.-C.T."/>
            <person name="Winkler M.E."/>
        </authorList>
    </citation>
    <scope>NUCLEOTIDE SEQUENCE</scope>
</reference>
<dbReference type="PANTHER" id="PTHR44591:SF25">
    <property type="entry name" value="CHEMOTAXIS TWO-COMPONENT RESPONSE REGULATOR"/>
    <property type="match status" value="1"/>
</dbReference>
<dbReference type="Pfam" id="PF00072">
    <property type="entry name" value="Response_reg"/>
    <property type="match status" value="1"/>
</dbReference>
<protein>
    <recommendedName>
        <fullName evidence="2">Response regulatory domain-containing protein</fullName>
    </recommendedName>
</protein>
<dbReference type="InterPro" id="IPR011006">
    <property type="entry name" value="CheY-like_superfamily"/>
</dbReference>
<evidence type="ECO:0000259" key="2">
    <source>
        <dbReference type="PROSITE" id="PS50110"/>
    </source>
</evidence>
<accession>A0A383F2K3</accession>